<protein>
    <submittedName>
        <fullName evidence="1">(thale cress) hypothetical protein</fullName>
    </submittedName>
</protein>
<evidence type="ECO:0000313" key="2">
    <source>
        <dbReference type="Proteomes" id="UP000516314"/>
    </source>
</evidence>
<accession>A0A7G2EB13</accession>
<dbReference type="InterPro" id="IPR049152">
    <property type="entry name" value="EFR3-like_ARM"/>
</dbReference>
<reference evidence="1 2" key="1">
    <citation type="submission" date="2020-09" db="EMBL/GenBank/DDBJ databases">
        <authorList>
            <person name="Ashkenazy H."/>
        </authorList>
    </citation>
    <scope>NUCLEOTIDE SEQUENCE [LARGE SCALE GENOMIC DNA]</scope>
    <source>
        <strain evidence="2">cv. Cdm-0</strain>
    </source>
</reference>
<evidence type="ECO:0000313" key="1">
    <source>
        <dbReference type="EMBL" id="CAD5318642.1"/>
    </source>
</evidence>
<dbReference type="EMBL" id="LR881467">
    <property type="protein sequence ID" value="CAD5318642.1"/>
    <property type="molecule type" value="Genomic_DNA"/>
</dbReference>
<dbReference type="Pfam" id="PF21052">
    <property type="entry name" value="EFR3_ARM"/>
    <property type="match status" value="1"/>
</dbReference>
<gene>
    <name evidence="1" type="ORF">AT9943_LOCUS6864</name>
</gene>
<dbReference type="Proteomes" id="UP000516314">
    <property type="component" value="Chromosome 2"/>
</dbReference>
<dbReference type="PANTHER" id="PTHR46087">
    <property type="entry name" value="PUTATIVE, EXPRESSED-RELATED"/>
    <property type="match status" value="1"/>
</dbReference>
<dbReference type="PANTHER" id="PTHR46087:SF11">
    <property type="entry name" value="PROTEIN SEMI-ROLLED LEAF 2"/>
    <property type="match status" value="1"/>
</dbReference>
<dbReference type="AlphaFoldDB" id="A0A7G2EB13"/>
<organism evidence="1 2">
    <name type="scientific">Arabidopsis thaliana</name>
    <name type="common">Mouse-ear cress</name>
    <dbReference type="NCBI Taxonomy" id="3702"/>
    <lineage>
        <taxon>Eukaryota</taxon>
        <taxon>Viridiplantae</taxon>
        <taxon>Streptophyta</taxon>
        <taxon>Embryophyta</taxon>
        <taxon>Tracheophyta</taxon>
        <taxon>Spermatophyta</taxon>
        <taxon>Magnoliopsida</taxon>
        <taxon>eudicotyledons</taxon>
        <taxon>Gunneridae</taxon>
        <taxon>Pentapetalae</taxon>
        <taxon>rosids</taxon>
        <taxon>malvids</taxon>
        <taxon>Brassicales</taxon>
        <taxon>Brassicaceae</taxon>
        <taxon>Camelineae</taxon>
        <taxon>Arabidopsis</taxon>
    </lineage>
</organism>
<sequence>MEEYKEGGVPNERKIVKLCEYAAKISNGGCLEERCYKDLRYEQMKFINIVTEAYNKMCSHCKDQMAYFATSLLNVVTELLENSKQTHRQFLDAKH</sequence>
<proteinExistence type="predicted"/>
<name>A0A7G2EB13_ARATH</name>
<dbReference type="InterPro" id="IPR055296">
    <property type="entry name" value="SRL2-like"/>
</dbReference>